<organism evidence="2 3">
    <name type="scientific">Oryza meyeriana var. granulata</name>
    <dbReference type="NCBI Taxonomy" id="110450"/>
    <lineage>
        <taxon>Eukaryota</taxon>
        <taxon>Viridiplantae</taxon>
        <taxon>Streptophyta</taxon>
        <taxon>Embryophyta</taxon>
        <taxon>Tracheophyta</taxon>
        <taxon>Spermatophyta</taxon>
        <taxon>Magnoliopsida</taxon>
        <taxon>Liliopsida</taxon>
        <taxon>Poales</taxon>
        <taxon>Poaceae</taxon>
        <taxon>BOP clade</taxon>
        <taxon>Oryzoideae</taxon>
        <taxon>Oryzeae</taxon>
        <taxon>Oryzinae</taxon>
        <taxon>Oryza</taxon>
        <taxon>Oryza meyeriana</taxon>
    </lineage>
</organism>
<protein>
    <submittedName>
        <fullName evidence="2">Uncharacterized protein</fullName>
    </submittedName>
</protein>
<dbReference type="Proteomes" id="UP000479710">
    <property type="component" value="Unassembled WGS sequence"/>
</dbReference>
<evidence type="ECO:0000313" key="2">
    <source>
        <dbReference type="EMBL" id="KAF0933014.1"/>
    </source>
</evidence>
<evidence type="ECO:0000313" key="3">
    <source>
        <dbReference type="Proteomes" id="UP000479710"/>
    </source>
</evidence>
<feature type="region of interest" description="Disordered" evidence="1">
    <location>
        <begin position="1"/>
        <end position="28"/>
    </location>
</feature>
<accession>A0A6G1F830</accession>
<sequence>MPSAQPGHHHHRSTAGRRSPPPGTYPPLALVPCDRAPGPGASRPIEVDHARAPVLLPASGTPAPPRYARHAGTVARERWIDRPIRC</sequence>
<evidence type="ECO:0000256" key="1">
    <source>
        <dbReference type="SAM" id="MobiDB-lite"/>
    </source>
</evidence>
<dbReference type="EMBL" id="SPHZ02000001">
    <property type="protein sequence ID" value="KAF0933014.1"/>
    <property type="molecule type" value="Genomic_DNA"/>
</dbReference>
<proteinExistence type="predicted"/>
<gene>
    <name evidence="2" type="ORF">E2562_013772</name>
</gene>
<keyword evidence="3" id="KW-1185">Reference proteome</keyword>
<dbReference type="AlphaFoldDB" id="A0A6G1F830"/>
<name>A0A6G1F830_9ORYZ</name>
<reference evidence="2 3" key="1">
    <citation type="submission" date="2019-11" db="EMBL/GenBank/DDBJ databases">
        <title>Whole genome sequence of Oryza granulata.</title>
        <authorList>
            <person name="Li W."/>
        </authorList>
    </citation>
    <scope>NUCLEOTIDE SEQUENCE [LARGE SCALE GENOMIC DNA]</scope>
    <source>
        <strain evidence="3">cv. Menghai</strain>
        <tissue evidence="2">Leaf</tissue>
    </source>
</reference>
<comment type="caution">
    <text evidence="2">The sequence shown here is derived from an EMBL/GenBank/DDBJ whole genome shotgun (WGS) entry which is preliminary data.</text>
</comment>